<name>A0A3L8P7S5_9ACTN</name>
<dbReference type="GO" id="GO:0003677">
    <property type="term" value="F:DNA binding"/>
    <property type="evidence" value="ECO:0007669"/>
    <property type="project" value="UniProtKB-KW"/>
</dbReference>
<evidence type="ECO:0000256" key="1">
    <source>
        <dbReference type="ARBA" id="ARBA00023015"/>
    </source>
</evidence>
<accession>A0A3L8P7S5</accession>
<dbReference type="PROSITE" id="PS50043">
    <property type="entry name" value="HTH_LUXR_2"/>
    <property type="match status" value="1"/>
</dbReference>
<dbReference type="PROSITE" id="PS00622">
    <property type="entry name" value="HTH_LUXR_1"/>
    <property type="match status" value="1"/>
</dbReference>
<reference evidence="5 6" key="1">
    <citation type="submission" date="2018-10" db="EMBL/GenBank/DDBJ databases">
        <title>Marmoricola sp. 4Q3S-7 whole genome shotgun sequence.</title>
        <authorList>
            <person name="Li F."/>
        </authorList>
    </citation>
    <scope>NUCLEOTIDE SEQUENCE [LARGE SCALE GENOMIC DNA]</scope>
    <source>
        <strain evidence="5 6">4Q3S-7</strain>
    </source>
</reference>
<proteinExistence type="predicted"/>
<dbReference type="Gene3D" id="1.10.10.10">
    <property type="entry name" value="Winged helix-like DNA-binding domain superfamily/Winged helix DNA-binding domain"/>
    <property type="match status" value="1"/>
</dbReference>
<evidence type="ECO:0000256" key="3">
    <source>
        <dbReference type="ARBA" id="ARBA00023163"/>
    </source>
</evidence>
<dbReference type="PANTHER" id="PTHR44688:SF16">
    <property type="entry name" value="DNA-BINDING TRANSCRIPTIONAL ACTIVATOR DEVR_DOSR"/>
    <property type="match status" value="1"/>
</dbReference>
<dbReference type="GO" id="GO:0006355">
    <property type="term" value="P:regulation of DNA-templated transcription"/>
    <property type="evidence" value="ECO:0007669"/>
    <property type="project" value="InterPro"/>
</dbReference>
<dbReference type="InterPro" id="IPR000792">
    <property type="entry name" value="Tscrpt_reg_LuxR_C"/>
</dbReference>
<dbReference type="CDD" id="cd06170">
    <property type="entry name" value="LuxR_C_like"/>
    <property type="match status" value="1"/>
</dbReference>
<evidence type="ECO:0000259" key="4">
    <source>
        <dbReference type="PROSITE" id="PS50043"/>
    </source>
</evidence>
<sequence>MRTMAQQQRQPSLTADVRLLADDVVQISGVPIDTLADILYRAGVEVAMHGVAVRDKLSDREVDVLRLIAEGRSNAEIATALRISAHTVKGYVRSTYRKIEVTSRPQAMSWALRHGVHADPPAKRRAFMVSTFWG</sequence>
<comment type="caution">
    <text evidence="5">The sequence shown here is derived from an EMBL/GenBank/DDBJ whole genome shotgun (WGS) entry which is preliminary data.</text>
</comment>
<gene>
    <name evidence="5" type="ORF">D9V37_02375</name>
</gene>
<keyword evidence="3" id="KW-0804">Transcription</keyword>
<dbReference type="Proteomes" id="UP000281708">
    <property type="component" value="Unassembled WGS sequence"/>
</dbReference>
<dbReference type="PANTHER" id="PTHR44688">
    <property type="entry name" value="DNA-BINDING TRANSCRIPTIONAL ACTIVATOR DEVR_DOSR"/>
    <property type="match status" value="1"/>
</dbReference>
<dbReference type="AlphaFoldDB" id="A0A3L8P7S5"/>
<protein>
    <submittedName>
        <fullName evidence="5">LuxR family transcriptional regulator</fullName>
    </submittedName>
</protein>
<dbReference type="SMART" id="SM00421">
    <property type="entry name" value="HTH_LUXR"/>
    <property type="match status" value="1"/>
</dbReference>
<evidence type="ECO:0000256" key="2">
    <source>
        <dbReference type="ARBA" id="ARBA00023125"/>
    </source>
</evidence>
<dbReference type="Pfam" id="PF00196">
    <property type="entry name" value="GerE"/>
    <property type="match status" value="1"/>
</dbReference>
<feature type="domain" description="HTH luxR-type" evidence="4">
    <location>
        <begin position="50"/>
        <end position="115"/>
    </location>
</feature>
<dbReference type="PRINTS" id="PR00038">
    <property type="entry name" value="HTHLUXR"/>
</dbReference>
<keyword evidence="1" id="KW-0805">Transcription regulation</keyword>
<dbReference type="InterPro" id="IPR016032">
    <property type="entry name" value="Sig_transdc_resp-reg_C-effctor"/>
</dbReference>
<evidence type="ECO:0000313" key="5">
    <source>
        <dbReference type="EMBL" id="RLV50823.1"/>
    </source>
</evidence>
<dbReference type="SUPFAM" id="SSF46894">
    <property type="entry name" value="C-terminal effector domain of the bipartite response regulators"/>
    <property type="match status" value="1"/>
</dbReference>
<evidence type="ECO:0000313" key="6">
    <source>
        <dbReference type="Proteomes" id="UP000281708"/>
    </source>
</evidence>
<keyword evidence="2" id="KW-0238">DNA-binding</keyword>
<dbReference type="EMBL" id="RDBE01000001">
    <property type="protein sequence ID" value="RLV50823.1"/>
    <property type="molecule type" value="Genomic_DNA"/>
</dbReference>
<keyword evidence="6" id="KW-1185">Reference proteome</keyword>
<organism evidence="5 6">
    <name type="scientific">Nocardioides mangrovicus</name>
    <dbReference type="NCBI Taxonomy" id="2478913"/>
    <lineage>
        <taxon>Bacteria</taxon>
        <taxon>Bacillati</taxon>
        <taxon>Actinomycetota</taxon>
        <taxon>Actinomycetes</taxon>
        <taxon>Propionibacteriales</taxon>
        <taxon>Nocardioidaceae</taxon>
        <taxon>Nocardioides</taxon>
    </lineage>
</organism>
<dbReference type="InterPro" id="IPR036388">
    <property type="entry name" value="WH-like_DNA-bd_sf"/>
</dbReference>